<organism evidence="1 2">
    <name type="scientific">Phialophora macrospora</name>
    <dbReference type="NCBI Taxonomy" id="1851006"/>
    <lineage>
        <taxon>Eukaryota</taxon>
        <taxon>Fungi</taxon>
        <taxon>Dikarya</taxon>
        <taxon>Ascomycota</taxon>
        <taxon>Pezizomycotina</taxon>
        <taxon>Eurotiomycetes</taxon>
        <taxon>Chaetothyriomycetidae</taxon>
        <taxon>Chaetothyriales</taxon>
        <taxon>Herpotrichiellaceae</taxon>
        <taxon>Phialophora</taxon>
    </lineage>
</organism>
<dbReference type="Proteomes" id="UP000054266">
    <property type="component" value="Unassembled WGS sequence"/>
</dbReference>
<accession>A0A0D2CRG8</accession>
<protein>
    <submittedName>
        <fullName evidence="1">Uncharacterized protein</fullName>
    </submittedName>
</protein>
<name>A0A0D2CRG8_9EURO</name>
<dbReference type="HOGENOM" id="CLU_368419_0_0_1"/>
<dbReference type="EMBL" id="KN846959">
    <property type="protein sequence ID" value="KIW67756.1"/>
    <property type="molecule type" value="Genomic_DNA"/>
</dbReference>
<reference evidence="1 2" key="1">
    <citation type="submission" date="2015-01" db="EMBL/GenBank/DDBJ databases">
        <title>The Genome Sequence of Capronia semiimmersa CBS27337.</title>
        <authorList>
            <consortium name="The Broad Institute Genomics Platform"/>
            <person name="Cuomo C."/>
            <person name="de Hoog S."/>
            <person name="Gorbushina A."/>
            <person name="Stielow B."/>
            <person name="Teixiera M."/>
            <person name="Abouelleil A."/>
            <person name="Chapman S.B."/>
            <person name="Priest M."/>
            <person name="Young S.K."/>
            <person name="Wortman J."/>
            <person name="Nusbaum C."/>
            <person name="Birren B."/>
        </authorList>
    </citation>
    <scope>NUCLEOTIDE SEQUENCE [LARGE SCALE GENOMIC DNA]</scope>
    <source>
        <strain evidence="1 2">CBS 27337</strain>
    </source>
</reference>
<keyword evidence="2" id="KW-1185">Reference proteome</keyword>
<sequence>MARTTPARLTTTPWDMFLFVLTYIVAVFMTIVTAETCNTTTISLFVTVTDLISLANASTVTVTQFGPALDGTSTILSADTTGTLTVTELTTITASSEIGSQATADSSLTSTMTVISTTTLALSSVTSTLPAPGVSGTLRPSGTRVSVPETITLTFPTVTLGTSCASGQHCVADTGAPVPTSNMTSTYTMTVTESVHLDATPLNPSPSWGAPNVDVSSPPFVNTTIETSARFSIPPPTSTLSVASSIIVSLTAEHSGTETIWAWTTVTLLSNDAVISPVEPVSSILSEASSLLGDASSAIGTRTQSTTVTDIASVLSEASSALGDASSVIATRTESTTVTDIATVLSAAASHLSVASSELATKTSAAGAGTFTVTVFITISETLSAVVKPTGLAVNVTLPALETQAIQPDVLTLTSVVAPNYTNSTSTTTAFSTIPTIAPSNETTTVIVSTIVTAGVSDVTTAPSSATADNTGIATITSKVTSYVSSNGTVSETRSVSTALPLFNGTLTGPASSLRIPPIFSLFSMLLNMKEILVNAAIDSGIPPFSDDPSTTHSADRVVPVKRAELPTLPLVSSVIPFPDLSSSPISSVPAHPAAVSISVSVSTTTELCNCTAMHNPTDISTFVPANTTITLPTTILETLITFSTLTTSVAGAVPQANSSIFSATSFPVLNTTSNSSLAWSTHSSPAFGSLVNSTTTTASLHVTTAHPTTTVTQTTTAATVAPSSDVGRVEVTVGLLILVAMGAWFVL</sequence>
<evidence type="ECO:0000313" key="2">
    <source>
        <dbReference type="Proteomes" id="UP000054266"/>
    </source>
</evidence>
<dbReference type="AlphaFoldDB" id="A0A0D2CRG8"/>
<dbReference type="STRING" id="5601.A0A0D2CRG8"/>
<proteinExistence type="predicted"/>
<evidence type="ECO:0000313" key="1">
    <source>
        <dbReference type="EMBL" id="KIW67756.1"/>
    </source>
</evidence>
<gene>
    <name evidence="1" type="ORF">PV04_06987</name>
</gene>